<comment type="caution">
    <text evidence="16">The sequence shown here is derived from an EMBL/GenBank/DDBJ whole genome shotgun (WGS) entry which is preliminary data.</text>
</comment>
<dbReference type="Proteomes" id="UP001232156">
    <property type="component" value="Unassembled WGS sequence"/>
</dbReference>
<dbReference type="RefSeq" id="WP_347286414.1">
    <property type="nucleotide sequence ID" value="NZ_JAUZQE010000004.1"/>
</dbReference>
<dbReference type="InterPro" id="IPR002694">
    <property type="entry name" value="Znf_CHC2"/>
</dbReference>
<dbReference type="PIRSF" id="PIRSF002811">
    <property type="entry name" value="DnaG"/>
    <property type="match status" value="1"/>
</dbReference>
<dbReference type="Pfam" id="PF08278">
    <property type="entry name" value="DnaG_DnaB_bind"/>
    <property type="match status" value="1"/>
</dbReference>
<dbReference type="InterPro" id="IPR006171">
    <property type="entry name" value="TOPRIM_dom"/>
</dbReference>
<dbReference type="Pfam" id="PF08275">
    <property type="entry name" value="DNAG_N"/>
    <property type="match status" value="1"/>
</dbReference>
<dbReference type="PROSITE" id="PS50880">
    <property type="entry name" value="TOPRIM"/>
    <property type="match status" value="1"/>
</dbReference>
<dbReference type="InterPro" id="IPR013264">
    <property type="entry name" value="DNAG_N"/>
</dbReference>
<dbReference type="InterPro" id="IPR030846">
    <property type="entry name" value="DnaG_bac"/>
</dbReference>
<dbReference type="Gene3D" id="1.20.50.20">
    <property type="entry name" value="DnaG, RNA polymerase domain, helical bundle"/>
    <property type="match status" value="1"/>
</dbReference>
<keyword evidence="9" id="KW-0460">Magnesium</keyword>
<evidence type="ECO:0000313" key="16">
    <source>
        <dbReference type="EMBL" id="MDR4124952.1"/>
    </source>
</evidence>
<dbReference type="Gene3D" id="3.40.1360.10">
    <property type="match status" value="1"/>
</dbReference>
<dbReference type="Pfam" id="PF01807">
    <property type="entry name" value="Zn_ribbon_DnaG"/>
    <property type="match status" value="1"/>
</dbReference>
<dbReference type="EC" id="2.7.7.101" evidence="12"/>
<gene>
    <name evidence="12 16" type="primary">dnaG</name>
    <name evidence="16" type="ORF">Q8947_02995</name>
</gene>
<keyword evidence="2 12" id="KW-0639">Primosome</keyword>
<comment type="cofactor">
    <cofactor evidence="12 13">
        <name>Zn(2+)</name>
        <dbReference type="ChEBI" id="CHEBI:29105"/>
    </cofactor>
    <text evidence="12 13">Binds 1 zinc ion per monomer.</text>
</comment>
<feature type="compositionally biased region" description="Basic and acidic residues" evidence="14">
    <location>
        <begin position="104"/>
        <end position="118"/>
    </location>
</feature>
<evidence type="ECO:0000256" key="12">
    <source>
        <dbReference type="HAMAP-Rule" id="MF_00974"/>
    </source>
</evidence>
<organism evidence="16 17">
    <name type="scientific">Yanghanlia caeni</name>
    <dbReference type="NCBI Taxonomy" id="3064283"/>
    <lineage>
        <taxon>Bacteria</taxon>
        <taxon>Pseudomonadati</taxon>
        <taxon>Pseudomonadota</taxon>
        <taxon>Betaproteobacteria</taxon>
        <taxon>Burkholderiales</taxon>
        <taxon>Alcaligenaceae</taxon>
        <taxon>Yanghanlia</taxon>
    </lineage>
</organism>
<dbReference type="Pfam" id="PF13662">
    <property type="entry name" value="Toprim_4"/>
    <property type="match status" value="1"/>
</dbReference>
<keyword evidence="4 12" id="KW-0548">Nucleotidyltransferase</keyword>
<dbReference type="SMART" id="SM00766">
    <property type="entry name" value="DnaG_DnaB_bind"/>
    <property type="match status" value="1"/>
</dbReference>
<keyword evidence="7 12" id="KW-0863">Zinc-finger</keyword>
<evidence type="ECO:0000256" key="6">
    <source>
        <dbReference type="ARBA" id="ARBA00022723"/>
    </source>
</evidence>
<keyword evidence="1 12" id="KW-0240">DNA-directed RNA polymerase</keyword>
<evidence type="ECO:0000256" key="4">
    <source>
        <dbReference type="ARBA" id="ARBA00022695"/>
    </source>
</evidence>
<dbReference type="InterPro" id="IPR050219">
    <property type="entry name" value="DnaG_primase"/>
</dbReference>
<keyword evidence="5 12" id="KW-0235">DNA replication</keyword>
<dbReference type="SMART" id="SM00400">
    <property type="entry name" value="ZnF_CHCC"/>
    <property type="match status" value="1"/>
</dbReference>
<evidence type="ECO:0000256" key="2">
    <source>
        <dbReference type="ARBA" id="ARBA00022515"/>
    </source>
</evidence>
<evidence type="ECO:0000256" key="13">
    <source>
        <dbReference type="PIRNR" id="PIRNR002811"/>
    </source>
</evidence>
<dbReference type="PANTHER" id="PTHR30313">
    <property type="entry name" value="DNA PRIMASE"/>
    <property type="match status" value="1"/>
</dbReference>
<dbReference type="SUPFAM" id="SSF56731">
    <property type="entry name" value="DNA primase core"/>
    <property type="match status" value="1"/>
</dbReference>
<accession>A0ABU1D3E2</accession>
<keyword evidence="11 12" id="KW-0804">Transcription</keyword>
<keyword evidence="6 12" id="KW-0479">Metal-binding</keyword>
<feature type="region of interest" description="Disordered" evidence="14">
    <location>
        <begin position="99"/>
        <end position="118"/>
    </location>
</feature>
<comment type="similarity">
    <text evidence="12 13">Belongs to the DnaG primase family.</text>
</comment>
<dbReference type="InterPro" id="IPR034151">
    <property type="entry name" value="TOPRIM_DnaG_bac"/>
</dbReference>
<evidence type="ECO:0000256" key="11">
    <source>
        <dbReference type="ARBA" id="ARBA00023163"/>
    </source>
</evidence>
<proteinExistence type="inferred from homology"/>
<feature type="region of interest" description="Disordered" evidence="14">
    <location>
        <begin position="443"/>
        <end position="496"/>
    </location>
</feature>
<feature type="domain" description="Toprim" evidence="15">
    <location>
        <begin position="256"/>
        <end position="338"/>
    </location>
</feature>
<comment type="catalytic activity">
    <reaction evidence="12">
        <text>ssDNA + n NTP = ssDNA/pppN(pN)n-1 hybrid + (n-1) diphosphate.</text>
        <dbReference type="EC" id="2.7.7.101"/>
    </reaction>
</comment>
<comment type="domain">
    <text evidence="12">Contains an N-terminal zinc-binding domain, a central core domain that contains the primase activity, and a C-terminal DnaB-binding domain.</text>
</comment>
<dbReference type="Pfam" id="PF10410">
    <property type="entry name" value="DnaB_bind"/>
    <property type="match status" value="1"/>
</dbReference>
<evidence type="ECO:0000256" key="9">
    <source>
        <dbReference type="ARBA" id="ARBA00022842"/>
    </source>
</evidence>
<dbReference type="CDD" id="cd03364">
    <property type="entry name" value="TOPRIM_DnaG_primases"/>
    <property type="match status" value="1"/>
</dbReference>
<dbReference type="InterPro" id="IPR013173">
    <property type="entry name" value="DNA_primase_DnaG_DnaB-bd_dom"/>
</dbReference>
<dbReference type="Gene3D" id="3.90.980.10">
    <property type="entry name" value="DNA primase, catalytic core, N-terminal domain"/>
    <property type="match status" value="1"/>
</dbReference>
<protein>
    <recommendedName>
        <fullName evidence="12 13">DNA primase</fullName>
        <ecNumber evidence="12">2.7.7.101</ecNumber>
    </recommendedName>
</protein>
<feature type="compositionally biased region" description="Low complexity" evidence="14">
    <location>
        <begin position="443"/>
        <end position="464"/>
    </location>
</feature>
<dbReference type="InterPro" id="IPR037068">
    <property type="entry name" value="DNA_primase_core_N_sf"/>
</dbReference>
<keyword evidence="17" id="KW-1185">Reference proteome</keyword>
<dbReference type="SUPFAM" id="SSF57783">
    <property type="entry name" value="Zinc beta-ribbon"/>
    <property type="match status" value="1"/>
</dbReference>
<sequence length="671" mass="73004">MIPESFIQDLLARVDVVDVVGRYVQLRKGGANLLGLCPFHNEKTPSFTVSPTKQFYHCFGCGAHGTAITFLIEHTGASFPEAVRTLAASVGLTVPEAPRTPRQRQLDKQRKQEVTQHEQVLETAQRHYVARLKSSPRAIDYLKGRGLSGEIAARFGLGWSGEDRRGLATVFPDYEDPMLVECGLVIEAEDGRRYDRFRERIMFPIRNARGKLIGFGGRIIGKGEPKYLNSPETPLFSKGRELYGLWESRAGIRSEGCVLVVEGYMDVVGLAQHGLSNAVATLGTATTPEHVQKLLRASNKVIFSYDGDAAGRRAAWRALQACLPLMRDDVSVRFLFLPAEHDPDSYIAAYGDKAFRAALDDAVSLSRFMLDELAARHRLDEAEGRAACVHEAAPLLATLPQNAYRLQLEREFARQVLLTPEELGGLLEQARAAAGAREAAMALRADSRRPGAAAAPAAPSTAGRMLAREASRHGASASAATPEPPFDDTPWFDSQDEGMPLADTHMPSAAGFGAQHRGARRGASTRHSVTPMAKQLLRLLIAHPGLVAGLGDQQLEILERGPHLKLVRDLIALAASSGARHAGALLQAAEPGSDLEQVLSGLGPQVLAEEDLPDPQAEWNDALRRIELDLIKAEQAALAQSGLKDVAQQQRYQDLSRRRLQLEAGGSRKVL</sequence>
<dbReference type="SMART" id="SM00493">
    <property type="entry name" value="TOPRIM"/>
    <property type="match status" value="1"/>
</dbReference>
<evidence type="ECO:0000256" key="7">
    <source>
        <dbReference type="ARBA" id="ARBA00022771"/>
    </source>
</evidence>
<dbReference type="NCBIfam" id="TIGR01391">
    <property type="entry name" value="dnaG"/>
    <property type="match status" value="1"/>
</dbReference>
<dbReference type="Gene3D" id="1.10.860.10">
    <property type="entry name" value="DNAb Helicase, Chain A"/>
    <property type="match status" value="1"/>
</dbReference>
<feature type="zinc finger region" description="CHC2-type" evidence="12">
    <location>
        <begin position="37"/>
        <end position="61"/>
    </location>
</feature>
<evidence type="ECO:0000256" key="5">
    <source>
        <dbReference type="ARBA" id="ARBA00022705"/>
    </source>
</evidence>
<dbReference type="HAMAP" id="MF_00974">
    <property type="entry name" value="DNA_primase_DnaG"/>
    <property type="match status" value="1"/>
</dbReference>
<dbReference type="PANTHER" id="PTHR30313:SF2">
    <property type="entry name" value="DNA PRIMASE"/>
    <property type="match status" value="1"/>
</dbReference>
<dbReference type="InterPro" id="IPR016136">
    <property type="entry name" value="DNA_helicase_N/primase_C"/>
</dbReference>
<comment type="function">
    <text evidence="12 13">RNA polymerase that catalyzes the synthesis of short RNA molecules used as primers for DNA polymerase during DNA replication.</text>
</comment>
<keyword evidence="10 12" id="KW-0238">DNA-binding</keyword>
<dbReference type="EMBL" id="JAUZQE010000004">
    <property type="protein sequence ID" value="MDR4124952.1"/>
    <property type="molecule type" value="Genomic_DNA"/>
</dbReference>
<evidence type="ECO:0000256" key="14">
    <source>
        <dbReference type="SAM" id="MobiDB-lite"/>
    </source>
</evidence>
<evidence type="ECO:0000256" key="1">
    <source>
        <dbReference type="ARBA" id="ARBA00022478"/>
    </source>
</evidence>
<evidence type="ECO:0000259" key="15">
    <source>
        <dbReference type="PROSITE" id="PS50880"/>
    </source>
</evidence>
<reference evidence="16 17" key="1">
    <citation type="submission" date="2023-08" db="EMBL/GenBank/DDBJ databases">
        <title>Alcaligenaceae gen. nov., a novel taxon isolated from the sludge of Yixing Pesticide Factory.</title>
        <authorList>
            <person name="Ruan L."/>
        </authorList>
    </citation>
    <scope>NUCLEOTIDE SEQUENCE [LARGE SCALE GENOMIC DNA]</scope>
    <source>
        <strain evidence="16 17">LG-2</strain>
    </source>
</reference>
<evidence type="ECO:0000256" key="3">
    <source>
        <dbReference type="ARBA" id="ARBA00022679"/>
    </source>
</evidence>
<evidence type="ECO:0000256" key="10">
    <source>
        <dbReference type="ARBA" id="ARBA00023125"/>
    </source>
</evidence>
<dbReference type="SUPFAM" id="SSF117023">
    <property type="entry name" value="DNA primase DnaG, C-terminal domain"/>
    <property type="match status" value="1"/>
</dbReference>
<comment type="subunit">
    <text evidence="12">Monomer. Interacts with DnaB.</text>
</comment>
<evidence type="ECO:0000256" key="8">
    <source>
        <dbReference type="ARBA" id="ARBA00022833"/>
    </source>
</evidence>
<keyword evidence="3 12" id="KW-0808">Transferase</keyword>
<dbReference type="InterPro" id="IPR019475">
    <property type="entry name" value="DNA_primase_DnaB-bd"/>
</dbReference>
<dbReference type="Gene3D" id="3.90.580.10">
    <property type="entry name" value="Zinc finger, CHC2-type domain"/>
    <property type="match status" value="1"/>
</dbReference>
<name>A0ABU1D3E2_9BURK</name>
<keyword evidence="8 12" id="KW-0862">Zinc</keyword>
<dbReference type="InterPro" id="IPR036977">
    <property type="entry name" value="DNA_primase_Znf_CHC2"/>
</dbReference>
<evidence type="ECO:0000313" key="17">
    <source>
        <dbReference type="Proteomes" id="UP001232156"/>
    </source>
</evidence>
<dbReference type="InterPro" id="IPR006295">
    <property type="entry name" value="DNA_primase_DnaG"/>
</dbReference>